<reference evidence="8 9" key="1">
    <citation type="journal article" date="2022" name="Nat. Plants">
        <title>Genomes of leafy and leafless Platanthera orchids illuminate the evolution of mycoheterotrophy.</title>
        <authorList>
            <person name="Li M.H."/>
            <person name="Liu K.W."/>
            <person name="Li Z."/>
            <person name="Lu H.C."/>
            <person name="Ye Q.L."/>
            <person name="Zhang D."/>
            <person name="Wang J.Y."/>
            <person name="Li Y.F."/>
            <person name="Zhong Z.M."/>
            <person name="Liu X."/>
            <person name="Yu X."/>
            <person name="Liu D.K."/>
            <person name="Tu X.D."/>
            <person name="Liu B."/>
            <person name="Hao Y."/>
            <person name="Liao X.Y."/>
            <person name="Jiang Y.T."/>
            <person name="Sun W.H."/>
            <person name="Chen J."/>
            <person name="Chen Y.Q."/>
            <person name="Ai Y."/>
            <person name="Zhai J.W."/>
            <person name="Wu S.S."/>
            <person name="Zhou Z."/>
            <person name="Hsiao Y.Y."/>
            <person name="Wu W.L."/>
            <person name="Chen Y.Y."/>
            <person name="Lin Y.F."/>
            <person name="Hsu J.L."/>
            <person name="Li C.Y."/>
            <person name="Wang Z.W."/>
            <person name="Zhao X."/>
            <person name="Zhong W.Y."/>
            <person name="Ma X.K."/>
            <person name="Ma L."/>
            <person name="Huang J."/>
            <person name="Chen G.Z."/>
            <person name="Huang M.Z."/>
            <person name="Huang L."/>
            <person name="Peng D.H."/>
            <person name="Luo Y.B."/>
            <person name="Zou S.Q."/>
            <person name="Chen S.P."/>
            <person name="Lan S."/>
            <person name="Tsai W.C."/>
            <person name="Van de Peer Y."/>
            <person name="Liu Z.J."/>
        </authorList>
    </citation>
    <scope>NUCLEOTIDE SEQUENCE [LARGE SCALE GENOMIC DNA]</scope>
    <source>
        <strain evidence="8">Lor288</strain>
    </source>
</reference>
<evidence type="ECO:0000259" key="7">
    <source>
        <dbReference type="PROSITE" id="PS50089"/>
    </source>
</evidence>
<keyword evidence="5" id="KW-0472">Membrane</keyword>
<comment type="caution">
    <text evidence="8">The sequence shown here is derived from an EMBL/GenBank/DDBJ whole genome shotgun (WGS) entry which is preliminary data.</text>
</comment>
<proteinExistence type="predicted"/>
<keyword evidence="9" id="KW-1185">Reference proteome</keyword>
<evidence type="ECO:0000256" key="1">
    <source>
        <dbReference type="ARBA" id="ARBA00004370"/>
    </source>
</evidence>
<dbReference type="PROSITE" id="PS50089">
    <property type="entry name" value="ZF_RING_2"/>
    <property type="match status" value="1"/>
</dbReference>
<dbReference type="SUPFAM" id="SSF57850">
    <property type="entry name" value="RING/U-box"/>
    <property type="match status" value="1"/>
</dbReference>
<evidence type="ECO:0000256" key="2">
    <source>
        <dbReference type="ARBA" id="ARBA00022723"/>
    </source>
</evidence>
<dbReference type="PANTHER" id="PTHR46151:SF18">
    <property type="entry name" value="NEP1-INTERACTING PROTEIN-LIKE 2"/>
    <property type="match status" value="1"/>
</dbReference>
<feature type="domain" description="RING-type" evidence="7">
    <location>
        <begin position="28"/>
        <end position="51"/>
    </location>
</feature>
<dbReference type="InterPro" id="IPR013083">
    <property type="entry name" value="Znf_RING/FYVE/PHD"/>
</dbReference>
<dbReference type="Gene3D" id="3.30.40.10">
    <property type="entry name" value="Zinc/RING finger domain, C3HC4 (zinc finger)"/>
    <property type="match status" value="1"/>
</dbReference>
<dbReference type="Proteomes" id="UP001412067">
    <property type="component" value="Unassembled WGS sequence"/>
</dbReference>
<evidence type="ECO:0000256" key="6">
    <source>
        <dbReference type="PROSITE-ProRule" id="PRU00175"/>
    </source>
</evidence>
<keyword evidence="4" id="KW-0862">Zinc</keyword>
<gene>
    <name evidence="8" type="primary">ATL21C</name>
    <name evidence="8" type="ORF">KSP40_PGU013007</name>
</gene>
<dbReference type="Pfam" id="PF13639">
    <property type="entry name" value="zf-RING_2"/>
    <property type="match status" value="1"/>
</dbReference>
<accession>A0ABR2LRF1</accession>
<sequence length="54" mass="5957">MAVIVATHIPHTLADIAGGETARRLPLCFHTFHLSCVDKWLAVHGSCPLCRQYV</sequence>
<evidence type="ECO:0000313" key="8">
    <source>
        <dbReference type="EMBL" id="KAK8947687.1"/>
    </source>
</evidence>
<keyword evidence="3 6" id="KW-0863">Zinc-finger</keyword>
<evidence type="ECO:0000256" key="4">
    <source>
        <dbReference type="ARBA" id="ARBA00022833"/>
    </source>
</evidence>
<protein>
    <submittedName>
        <fullName evidence="8">RING-H2 finger protein ATL21C</fullName>
    </submittedName>
</protein>
<organism evidence="8 9">
    <name type="scientific">Platanthera guangdongensis</name>
    <dbReference type="NCBI Taxonomy" id="2320717"/>
    <lineage>
        <taxon>Eukaryota</taxon>
        <taxon>Viridiplantae</taxon>
        <taxon>Streptophyta</taxon>
        <taxon>Embryophyta</taxon>
        <taxon>Tracheophyta</taxon>
        <taxon>Spermatophyta</taxon>
        <taxon>Magnoliopsida</taxon>
        <taxon>Liliopsida</taxon>
        <taxon>Asparagales</taxon>
        <taxon>Orchidaceae</taxon>
        <taxon>Orchidoideae</taxon>
        <taxon>Orchideae</taxon>
        <taxon>Orchidinae</taxon>
        <taxon>Platanthera</taxon>
    </lineage>
</organism>
<name>A0ABR2LRF1_9ASPA</name>
<keyword evidence="2" id="KW-0479">Metal-binding</keyword>
<evidence type="ECO:0000313" key="9">
    <source>
        <dbReference type="Proteomes" id="UP001412067"/>
    </source>
</evidence>
<dbReference type="EMBL" id="JBBWWR010000016">
    <property type="protein sequence ID" value="KAK8947687.1"/>
    <property type="molecule type" value="Genomic_DNA"/>
</dbReference>
<evidence type="ECO:0000256" key="3">
    <source>
        <dbReference type="ARBA" id="ARBA00022771"/>
    </source>
</evidence>
<evidence type="ECO:0000256" key="5">
    <source>
        <dbReference type="ARBA" id="ARBA00023136"/>
    </source>
</evidence>
<dbReference type="InterPro" id="IPR001841">
    <property type="entry name" value="Znf_RING"/>
</dbReference>
<comment type="subcellular location">
    <subcellularLocation>
        <location evidence="1">Membrane</location>
    </subcellularLocation>
</comment>
<dbReference type="PANTHER" id="PTHR46151">
    <property type="entry name" value="NEP1-INTERACTING PROTEIN-LIKE 2"/>
    <property type="match status" value="1"/>
</dbReference>